<organism evidence="1 2">
    <name type="scientific">Heterodera trifolii</name>
    <dbReference type="NCBI Taxonomy" id="157864"/>
    <lineage>
        <taxon>Eukaryota</taxon>
        <taxon>Metazoa</taxon>
        <taxon>Ecdysozoa</taxon>
        <taxon>Nematoda</taxon>
        <taxon>Chromadorea</taxon>
        <taxon>Rhabditida</taxon>
        <taxon>Tylenchina</taxon>
        <taxon>Tylenchomorpha</taxon>
        <taxon>Tylenchoidea</taxon>
        <taxon>Heteroderidae</taxon>
        <taxon>Heteroderinae</taxon>
        <taxon>Heterodera</taxon>
    </lineage>
</organism>
<dbReference type="EMBL" id="JBICBT010001160">
    <property type="protein sequence ID" value="KAL3080463.1"/>
    <property type="molecule type" value="Genomic_DNA"/>
</dbReference>
<evidence type="ECO:0000313" key="2">
    <source>
        <dbReference type="Proteomes" id="UP001620626"/>
    </source>
</evidence>
<name>A0ABD2J3Z5_9BILA</name>
<evidence type="ECO:0000313" key="1">
    <source>
        <dbReference type="EMBL" id="KAL3080463.1"/>
    </source>
</evidence>
<gene>
    <name evidence="1" type="ORF">niasHT_038900</name>
</gene>
<dbReference type="AlphaFoldDB" id="A0ABD2J3Z5"/>
<accession>A0ABD2J3Z5</accession>
<sequence>MNLANNVHKFAEFMDELYTNYRDEHDKMDTILIDPPKPYPQNNYSEKQKRTVFNLTFVKCAAEIAHFRVMNKDEDSKDAYEILKMGPRYKTRDAIIEFVGFVHFDQSLGHKINEKFKNEFFNPKEEIAKSVVNQIMQLTFSFAVRVILCIM</sequence>
<reference evidence="1 2" key="1">
    <citation type="submission" date="2024-10" db="EMBL/GenBank/DDBJ databases">
        <authorList>
            <person name="Kim D."/>
        </authorList>
    </citation>
    <scope>NUCLEOTIDE SEQUENCE [LARGE SCALE GENOMIC DNA]</scope>
    <source>
        <strain evidence="1">BH-2024</strain>
    </source>
</reference>
<proteinExistence type="predicted"/>
<protein>
    <submittedName>
        <fullName evidence="1">Uncharacterized protein</fullName>
    </submittedName>
</protein>
<dbReference type="Proteomes" id="UP001620626">
    <property type="component" value="Unassembled WGS sequence"/>
</dbReference>
<keyword evidence="2" id="KW-1185">Reference proteome</keyword>
<comment type="caution">
    <text evidence="1">The sequence shown here is derived from an EMBL/GenBank/DDBJ whole genome shotgun (WGS) entry which is preliminary data.</text>
</comment>